<proteinExistence type="inferred from homology"/>
<evidence type="ECO:0000313" key="5">
    <source>
        <dbReference type="EMBL" id="KYH32166.1"/>
    </source>
</evidence>
<dbReference type="SUPFAM" id="SSF143414">
    <property type="entry name" value="CcmK-like"/>
    <property type="match status" value="2"/>
</dbReference>
<dbReference type="OrthoDB" id="9791973at2"/>
<dbReference type="InterPro" id="IPR037233">
    <property type="entry name" value="CcmK-like_sf"/>
</dbReference>
<reference evidence="5 6" key="1">
    <citation type="submission" date="2016-02" db="EMBL/GenBank/DDBJ databases">
        <title>Genome sequence of Moorella mulderi DSM 14980.</title>
        <authorList>
            <person name="Poehlein A."/>
            <person name="Daniel R."/>
        </authorList>
    </citation>
    <scope>NUCLEOTIDE SEQUENCE [LARGE SCALE GENOMIC DNA]</scope>
    <source>
        <strain evidence="5 6">DSM 14980</strain>
    </source>
</reference>
<organism evidence="5 6">
    <name type="scientific">Moorella mulderi DSM 14980</name>
    <dbReference type="NCBI Taxonomy" id="1122241"/>
    <lineage>
        <taxon>Bacteria</taxon>
        <taxon>Bacillati</taxon>
        <taxon>Bacillota</taxon>
        <taxon>Clostridia</taxon>
        <taxon>Neomoorellales</taxon>
        <taxon>Neomoorellaceae</taxon>
        <taxon>Neomoorella</taxon>
    </lineage>
</organism>
<accession>A0A151AWY7</accession>
<dbReference type="EMBL" id="LTBC01000005">
    <property type="protein sequence ID" value="KYH32166.1"/>
    <property type="molecule type" value="Genomic_DNA"/>
</dbReference>
<dbReference type="CDD" id="cd07053">
    <property type="entry name" value="BMC_PduT_repeat1"/>
    <property type="match status" value="1"/>
</dbReference>
<evidence type="ECO:0000256" key="3">
    <source>
        <dbReference type="PROSITE-ProRule" id="PRU01278"/>
    </source>
</evidence>
<comment type="subcellular location">
    <subcellularLocation>
        <location evidence="1">Bacterial microcompartment</location>
    </subcellularLocation>
</comment>
<dbReference type="Gene3D" id="3.30.70.1710">
    <property type="match status" value="2"/>
</dbReference>
<protein>
    <submittedName>
        <fullName evidence="5">BMC domain protein</fullName>
    </submittedName>
</protein>
<keyword evidence="2" id="KW-1283">Bacterial microcompartment</keyword>
<dbReference type="InterPro" id="IPR050575">
    <property type="entry name" value="BMC_shell"/>
</dbReference>
<gene>
    <name evidence="5" type="ORF">MOMUL_17410</name>
</gene>
<dbReference type="PIRSF" id="PIRSF034834">
    <property type="entry name" value="PduT"/>
    <property type="match status" value="1"/>
</dbReference>
<dbReference type="Proteomes" id="UP000075670">
    <property type="component" value="Unassembled WGS sequence"/>
</dbReference>
<comment type="caution">
    <text evidence="5">The sequence shown here is derived from an EMBL/GenBank/DDBJ whole genome shotgun (WGS) entry which is preliminary data.</text>
</comment>
<dbReference type="PANTHER" id="PTHR33941">
    <property type="entry name" value="PROPANEDIOL UTILIZATION PROTEIN PDUA"/>
    <property type="match status" value="1"/>
</dbReference>
<dbReference type="PATRIC" id="fig|1122241.3.peg.1838"/>
<dbReference type="AlphaFoldDB" id="A0A151AWY7"/>
<dbReference type="PANTHER" id="PTHR33941:SF11">
    <property type="entry name" value="BACTERIAL MICROCOMPARTMENT SHELL PROTEIN PDUJ"/>
    <property type="match status" value="1"/>
</dbReference>
<feature type="domain" description="BMC" evidence="4">
    <location>
        <begin position="95"/>
        <end position="181"/>
    </location>
</feature>
<evidence type="ECO:0000256" key="1">
    <source>
        <dbReference type="ARBA" id="ARBA00024322"/>
    </source>
</evidence>
<keyword evidence="6" id="KW-1185">Reference proteome</keyword>
<comment type="similarity">
    <text evidence="3">Belongs to the bacterial microcompartments protein family.</text>
</comment>
<sequence>MGIAVGLIELKSLARGLMVADSCLKAAPVDLKIRTTCPGKSLIIISGEISAVTSAVEHGVATGGVTVVNSLILGNLHPGVLPALSGVAAATPKGALGVLETFSVTAAIKAADTAAKAAVVELLDIRPAYGLGGKGVVILTGSVGAVQAAVNAAALPLKEEGELVDAIVLPSPHSKLWEQLG</sequence>
<dbReference type="PROSITE" id="PS51930">
    <property type="entry name" value="BMC_2"/>
    <property type="match status" value="2"/>
</dbReference>
<dbReference type="GO" id="GO:0031469">
    <property type="term" value="C:bacterial microcompartment"/>
    <property type="evidence" value="ECO:0007669"/>
    <property type="project" value="UniProtKB-SubCell"/>
</dbReference>
<dbReference type="InterPro" id="IPR000249">
    <property type="entry name" value="BMC_dom"/>
</dbReference>
<evidence type="ECO:0000313" key="6">
    <source>
        <dbReference type="Proteomes" id="UP000075670"/>
    </source>
</evidence>
<name>A0A151AWY7_9FIRM</name>
<evidence type="ECO:0000259" key="4">
    <source>
        <dbReference type="PROSITE" id="PS51930"/>
    </source>
</evidence>
<feature type="domain" description="BMC" evidence="4">
    <location>
        <begin position="4"/>
        <end position="85"/>
    </location>
</feature>
<dbReference type="SMART" id="SM00877">
    <property type="entry name" value="BMC"/>
    <property type="match status" value="2"/>
</dbReference>
<evidence type="ECO:0000256" key="2">
    <source>
        <dbReference type="ARBA" id="ARBA00024446"/>
    </source>
</evidence>
<dbReference type="InterPro" id="IPR011238">
    <property type="entry name" value="Micro_shell_prot_PduT"/>
</dbReference>
<dbReference type="Pfam" id="PF00936">
    <property type="entry name" value="BMC"/>
    <property type="match status" value="2"/>
</dbReference>
<dbReference type="RefSeq" id="WP_062284044.1">
    <property type="nucleotide sequence ID" value="NZ_LTBC01000005.1"/>
</dbReference>
<dbReference type="InterPro" id="IPR044872">
    <property type="entry name" value="CcmK/CsoS1_BMC"/>
</dbReference>